<dbReference type="EMBL" id="VNJK01000002">
    <property type="protein sequence ID" value="TVX89770.1"/>
    <property type="molecule type" value="Genomic_DNA"/>
</dbReference>
<dbReference type="Proteomes" id="UP000318102">
    <property type="component" value="Unassembled WGS sequence"/>
</dbReference>
<organism evidence="1 2">
    <name type="scientific">Paenibacillus agilis</name>
    <dbReference type="NCBI Taxonomy" id="3020863"/>
    <lineage>
        <taxon>Bacteria</taxon>
        <taxon>Bacillati</taxon>
        <taxon>Bacillota</taxon>
        <taxon>Bacilli</taxon>
        <taxon>Bacillales</taxon>
        <taxon>Paenibacillaceae</taxon>
        <taxon>Paenibacillus</taxon>
    </lineage>
</organism>
<dbReference type="RefSeq" id="WP_144992575.1">
    <property type="nucleotide sequence ID" value="NZ_VNJK01000002.1"/>
</dbReference>
<evidence type="ECO:0000313" key="2">
    <source>
        <dbReference type="Proteomes" id="UP000318102"/>
    </source>
</evidence>
<reference evidence="1 2" key="1">
    <citation type="submission" date="2019-07" db="EMBL/GenBank/DDBJ databases">
        <authorList>
            <person name="Kim J."/>
        </authorList>
    </citation>
    <scope>NUCLEOTIDE SEQUENCE [LARGE SCALE GENOMIC DNA]</scope>
    <source>
        <strain evidence="1 2">N4</strain>
    </source>
</reference>
<sequence length="193" mass="22516">MGRSFANLHIKSTNVEKVVKALRELGEGHAEILGLKKEAPAIKTVMYVSKSNDNWISVLQDYFVWGTVKKVGKVLSRLIEEPVMTAGYINEEIFELSIFEQGDIQAERIFCEEWTRDEYGLKEERLHDDYLQEVLDIRMEDFEEFIKIMSPYQAVDKLSELIGMSIWSDSEWIPDDEDLGNRFEAYELHLENK</sequence>
<comment type="caution">
    <text evidence="1">The sequence shown here is derived from an EMBL/GenBank/DDBJ whole genome shotgun (WGS) entry which is preliminary data.</text>
</comment>
<name>A0A559IQA0_9BACL</name>
<accession>A0A559IQA0</accession>
<gene>
    <name evidence="1" type="ORF">FPZ44_18645</name>
</gene>
<dbReference type="AlphaFoldDB" id="A0A559IQA0"/>
<dbReference type="OrthoDB" id="2641413at2"/>
<protein>
    <submittedName>
        <fullName evidence="1">Uncharacterized protein</fullName>
    </submittedName>
</protein>
<proteinExistence type="predicted"/>
<keyword evidence="2" id="KW-1185">Reference proteome</keyword>
<evidence type="ECO:0000313" key="1">
    <source>
        <dbReference type="EMBL" id="TVX89770.1"/>
    </source>
</evidence>